<evidence type="ECO:0000313" key="2">
    <source>
        <dbReference type="EMBL" id="QWZ09826.1"/>
    </source>
</evidence>
<proteinExistence type="predicted"/>
<dbReference type="KEGG" id="nps:KRR39_08885"/>
<name>A0A975T1L8_9ACTN</name>
<reference evidence="2" key="1">
    <citation type="submission" date="2021-06" db="EMBL/GenBank/DDBJ databases">
        <title>Complete genome sequence of Nocardioides sp. G188.</title>
        <authorList>
            <person name="Im W.-T."/>
        </authorList>
    </citation>
    <scope>NUCLEOTIDE SEQUENCE</scope>
    <source>
        <strain evidence="2">G188</strain>
    </source>
</reference>
<feature type="coiled-coil region" evidence="1">
    <location>
        <begin position="148"/>
        <end position="185"/>
    </location>
</feature>
<evidence type="ECO:0000313" key="3">
    <source>
        <dbReference type="Proteomes" id="UP000683575"/>
    </source>
</evidence>
<dbReference type="PANTHER" id="PTHR32114">
    <property type="entry name" value="ABC TRANSPORTER ABCH.3"/>
    <property type="match status" value="1"/>
</dbReference>
<keyword evidence="3" id="KW-1185">Reference proteome</keyword>
<dbReference type="EMBL" id="CP077062">
    <property type="protein sequence ID" value="QWZ09826.1"/>
    <property type="molecule type" value="Genomic_DNA"/>
</dbReference>
<dbReference type="Proteomes" id="UP000683575">
    <property type="component" value="Chromosome"/>
</dbReference>
<dbReference type="PANTHER" id="PTHR32114:SF2">
    <property type="entry name" value="ABC TRANSPORTER ABCH.3"/>
    <property type="match status" value="1"/>
</dbReference>
<evidence type="ECO:0000256" key="1">
    <source>
        <dbReference type="SAM" id="Coils"/>
    </source>
</evidence>
<gene>
    <name evidence="2" type="ORF">KRR39_08885</name>
</gene>
<organism evidence="2 3">
    <name type="scientific">Nocardioides panacis</name>
    <dbReference type="NCBI Taxonomy" id="2849501"/>
    <lineage>
        <taxon>Bacteria</taxon>
        <taxon>Bacillati</taxon>
        <taxon>Actinomycetota</taxon>
        <taxon>Actinomycetes</taxon>
        <taxon>Propionibacteriales</taxon>
        <taxon>Nocardioidaceae</taxon>
        <taxon>Nocardioides</taxon>
    </lineage>
</organism>
<protein>
    <submittedName>
        <fullName evidence="2">SMC family ATPase</fullName>
    </submittedName>
</protein>
<dbReference type="AlphaFoldDB" id="A0A975T1L8"/>
<feature type="coiled-coil region" evidence="1">
    <location>
        <begin position="420"/>
        <end position="561"/>
    </location>
</feature>
<dbReference type="Pfam" id="PF13558">
    <property type="entry name" value="SbcC_Walker_B"/>
    <property type="match status" value="1"/>
</dbReference>
<sequence>MVSELMGMNASQFVQVALLPQGEFQTFLRASSQERHAVLQHLFRTDRFARIEDWVHDHSRELKGRSGRDQADVQRLLDGVADRAGVPTPDDLAGDDLAPAASDGRVLGWALDRLADARAVLATATLARTATGTAVTEAVARHAAALQARELAARVAAARDELAALDASEDEAVAVRATLDAAERAATCRPLLALLDQAESAATRAERDRGRALLSLSQVLASPGCPVDADETRLGTADELVGLVRDTRARATRLETLLPREAAGALARRDLVAARTRLREAGTELAETSARAGELPAELVELLQRLQDATARAARHEALTLSLETARRRRTAARGLLAADAEVLTLADAHREARDQALTAREHRQVLLARRLAGMAAELAGALTDGEACQVCGSPEHPAPALPSHDAVTESDQHAADAEVARLSARVDLAARALADAEHRRAQCVTAAEGRTPEDAADELARVSAELADAEQAREDQRRLAAAVDRTRAEQASVASRQAAASAAIAGLQQTVAGLEETVHEVDAELADVPSGSLRDAVEDLTRLADQVEAVRRVVDEADRTLERAADLRSQTADAAAEHAFDSVAAVRASVLDAADQQRLRTLLEERERVAHRAREILGDQHVADLAGAAPAPDVDLAVLEADLAETRAAEVAASRAVHLAEACVDAVTALVARLEAAITAWAPLRDESLRAEAMSQLVRGLGQDNQLQMRLSAYVLATRLDQVVAAANERLGHMRDQRYLLQRTDRAARKGSQAGLGLEVVDQWTGDARAPSTLSGGETFVVSLSLALGLADVVTQEAGGTEIETLFVDEGFGTLDADTLDDVMDRLDGLRAGGRTVGVVSHVSELRNRIPTQVHVRKGRSGSSIDVTTLVG</sequence>
<keyword evidence="1" id="KW-0175">Coiled coil</keyword>
<accession>A0A975T1L8</accession>